<organism evidence="2">
    <name type="scientific">Mycobacterium leprae</name>
    <dbReference type="NCBI Taxonomy" id="1769"/>
    <lineage>
        <taxon>Bacteria</taxon>
        <taxon>Bacillati</taxon>
        <taxon>Actinomycetota</taxon>
        <taxon>Actinomycetes</taxon>
        <taxon>Mycobacteriales</taxon>
        <taxon>Mycobacteriaceae</taxon>
        <taxon>Mycobacterium</taxon>
    </lineage>
</organism>
<keyword evidence="1" id="KW-0472">Membrane</keyword>
<dbReference type="PIR" id="T45189">
    <property type="entry name" value="T45189"/>
</dbReference>
<keyword evidence="1" id="KW-1133">Transmembrane helix</keyword>
<proteinExistence type="predicted"/>
<accession>Q49964</accession>
<reference evidence="2" key="1">
    <citation type="submission" date="1994-09" db="EMBL/GenBank/DDBJ databases">
        <authorList>
            <person name="Robison K"/>
        </authorList>
    </citation>
    <scope>NUCLEOTIDE SEQUENCE</scope>
</reference>
<reference evidence="2" key="2">
    <citation type="submission" date="1995-05" db="EMBL/GenBank/DDBJ databases">
        <authorList>
            <person name="Smith D.R."/>
        </authorList>
    </citation>
    <scope>NUCLEOTIDE SEQUENCE</scope>
</reference>
<evidence type="ECO:0000256" key="1">
    <source>
        <dbReference type="SAM" id="Phobius"/>
    </source>
</evidence>
<keyword evidence="1" id="KW-0812">Transmembrane</keyword>
<feature type="transmembrane region" description="Helical" evidence="1">
    <location>
        <begin position="81"/>
        <end position="102"/>
    </location>
</feature>
<evidence type="ECO:0000313" key="2">
    <source>
        <dbReference type="EMBL" id="AAA62888.1"/>
    </source>
</evidence>
<feature type="transmembrane region" description="Helical" evidence="1">
    <location>
        <begin position="6"/>
        <end position="26"/>
    </location>
</feature>
<dbReference type="RefSeq" id="WP_049769721.1">
    <property type="nucleotide sequence ID" value="NZ_CP029543.1"/>
</dbReference>
<protein>
    <submittedName>
        <fullName evidence="2">U1756q</fullName>
    </submittedName>
</protein>
<sequence length="109" mass="12116">MVAIMAGTATVQLTAIWLLTAVKVQLLNLARRFTPVPWVVLIAFFAFYLIGSLAGFSQWVFDLEPFTFTHVPWVGGGDFTIVPLLWLLAIDAVLITLVTKAFQRCDLCN</sequence>
<dbReference type="EMBL" id="U15180">
    <property type="protein sequence ID" value="AAA62888.1"/>
    <property type="molecule type" value="Genomic_DNA"/>
</dbReference>
<dbReference type="AlphaFoldDB" id="Q49964"/>
<feature type="transmembrane region" description="Helical" evidence="1">
    <location>
        <begin position="38"/>
        <end position="61"/>
    </location>
</feature>
<name>Q49964_MYCLR</name>